<name>A0ABV4T3U5_9EURY</name>
<dbReference type="GO" id="GO:0005524">
    <property type="term" value="F:ATP binding"/>
    <property type="evidence" value="ECO:0007669"/>
    <property type="project" value="UniProtKB-KW"/>
</dbReference>
<evidence type="ECO:0000256" key="3">
    <source>
        <dbReference type="ARBA" id="ARBA00022741"/>
    </source>
</evidence>
<dbReference type="PROSITE" id="PS50893">
    <property type="entry name" value="ABC_TRANSPORTER_2"/>
    <property type="match status" value="1"/>
</dbReference>
<keyword evidence="2" id="KW-0813">Transport</keyword>
<organism evidence="6 7">
    <name type="scientific">Pyrococcus kukulkanii</name>
    <dbReference type="NCBI Taxonomy" id="1609559"/>
    <lineage>
        <taxon>Archaea</taxon>
        <taxon>Methanobacteriati</taxon>
        <taxon>Methanobacteriota</taxon>
        <taxon>Thermococci</taxon>
        <taxon>Thermococcales</taxon>
        <taxon>Thermococcaceae</taxon>
        <taxon>Pyrococcus</taxon>
    </lineage>
</organism>
<dbReference type="RefSeq" id="WP_372823797.1">
    <property type="nucleotide sequence ID" value="NZ_JARRIC010000002.1"/>
</dbReference>
<dbReference type="Gene3D" id="3.40.50.300">
    <property type="entry name" value="P-loop containing nucleotide triphosphate hydrolases"/>
    <property type="match status" value="1"/>
</dbReference>
<dbReference type="InterPro" id="IPR025302">
    <property type="entry name" value="DrrA1/2-like_C"/>
</dbReference>
<dbReference type="PANTHER" id="PTHR42711:SF5">
    <property type="entry name" value="ABC TRANSPORTER ATP-BINDING PROTEIN NATA"/>
    <property type="match status" value="1"/>
</dbReference>
<dbReference type="Proteomes" id="UP001571980">
    <property type="component" value="Unassembled WGS sequence"/>
</dbReference>
<dbReference type="SMART" id="SM00382">
    <property type="entry name" value="AAA"/>
    <property type="match status" value="1"/>
</dbReference>
<proteinExistence type="inferred from homology"/>
<dbReference type="Pfam" id="PF00005">
    <property type="entry name" value="ABC_tran"/>
    <property type="match status" value="1"/>
</dbReference>
<evidence type="ECO:0000313" key="6">
    <source>
        <dbReference type="EMBL" id="MFA4804541.1"/>
    </source>
</evidence>
<protein>
    <submittedName>
        <fullName evidence="6">ABC transporter ATP-binding protein</fullName>
    </submittedName>
</protein>
<dbReference type="CDD" id="cd03263">
    <property type="entry name" value="ABC_subfamily_A"/>
    <property type="match status" value="1"/>
</dbReference>
<gene>
    <name evidence="6" type="ORF">P8X34_07315</name>
</gene>
<sequence length="293" mass="33118">MYAIEVVNLVKRYRDFEALKGVTLRIKENEIFALLGPNGAGKTTVLRIIAEGLSYDSGEVKVFGRKLSREALRFIGYVPQEDILYNLLTVEENLQFYADLFDAPAERIDDLIERFSLPRKKKVRELSGGFRKRLSIAVTLLHNPRIIILDEPSTGLDVPSRRELWRIIRELKEEGKTIILATHYMEEAEVLSDRVAIMNEGRVIAVGTVDELKKLAGQSSVLHIEGTIVGAEDLGSNVLVKENYVRVPVEDPRKELPKIIDVLLKSGSEIRLVRVEEPTLEDVFLKLTGRGLE</sequence>
<evidence type="ECO:0000256" key="4">
    <source>
        <dbReference type="ARBA" id="ARBA00022840"/>
    </source>
</evidence>
<accession>A0ABV4T3U5</accession>
<comment type="similarity">
    <text evidence="1">Belongs to the ABC transporter superfamily.</text>
</comment>
<evidence type="ECO:0000259" key="5">
    <source>
        <dbReference type="PROSITE" id="PS50893"/>
    </source>
</evidence>
<keyword evidence="7" id="KW-1185">Reference proteome</keyword>
<dbReference type="EMBL" id="JARRIG010000004">
    <property type="protein sequence ID" value="MFA4804541.1"/>
    <property type="molecule type" value="Genomic_DNA"/>
</dbReference>
<evidence type="ECO:0000313" key="7">
    <source>
        <dbReference type="Proteomes" id="UP001571980"/>
    </source>
</evidence>
<reference evidence="6 7" key="1">
    <citation type="submission" date="2023-03" db="EMBL/GenBank/DDBJ databases">
        <title>Speciation in Pyrococcus: adaptation to high temperature as a mechanism.</title>
        <authorList>
            <person name="Gu J."/>
        </authorList>
    </citation>
    <scope>NUCLEOTIDE SEQUENCE [LARGE SCALE GENOMIC DNA]</scope>
    <source>
        <strain evidence="6 7">LMOA34</strain>
    </source>
</reference>
<dbReference type="Pfam" id="PF13732">
    <property type="entry name" value="DrrA1-3_C"/>
    <property type="match status" value="1"/>
</dbReference>
<dbReference type="InterPro" id="IPR003439">
    <property type="entry name" value="ABC_transporter-like_ATP-bd"/>
</dbReference>
<keyword evidence="4 6" id="KW-0067">ATP-binding</keyword>
<dbReference type="PANTHER" id="PTHR42711">
    <property type="entry name" value="ABC TRANSPORTER ATP-BINDING PROTEIN"/>
    <property type="match status" value="1"/>
</dbReference>
<keyword evidence="3" id="KW-0547">Nucleotide-binding</keyword>
<comment type="caution">
    <text evidence="6">The sequence shown here is derived from an EMBL/GenBank/DDBJ whole genome shotgun (WGS) entry which is preliminary data.</text>
</comment>
<feature type="domain" description="ABC transporter" evidence="5">
    <location>
        <begin position="4"/>
        <end position="225"/>
    </location>
</feature>
<dbReference type="InterPro" id="IPR027417">
    <property type="entry name" value="P-loop_NTPase"/>
</dbReference>
<dbReference type="InterPro" id="IPR003593">
    <property type="entry name" value="AAA+_ATPase"/>
</dbReference>
<evidence type="ECO:0000256" key="2">
    <source>
        <dbReference type="ARBA" id="ARBA00022448"/>
    </source>
</evidence>
<dbReference type="InterPro" id="IPR050763">
    <property type="entry name" value="ABC_transporter_ATP-binding"/>
</dbReference>
<evidence type="ECO:0000256" key="1">
    <source>
        <dbReference type="ARBA" id="ARBA00005417"/>
    </source>
</evidence>
<dbReference type="SUPFAM" id="SSF52540">
    <property type="entry name" value="P-loop containing nucleoside triphosphate hydrolases"/>
    <property type="match status" value="1"/>
</dbReference>